<dbReference type="InterPro" id="IPR003439">
    <property type="entry name" value="ABC_transporter-like_ATP-bd"/>
</dbReference>
<evidence type="ECO:0000313" key="11">
    <source>
        <dbReference type="EMBL" id="MBK5926098.1"/>
    </source>
</evidence>
<dbReference type="InterPro" id="IPR039421">
    <property type="entry name" value="Type_1_exporter"/>
</dbReference>
<dbReference type="Pfam" id="PF00664">
    <property type="entry name" value="ABC_membrane"/>
    <property type="match status" value="1"/>
</dbReference>
<feature type="transmembrane region" description="Helical" evidence="8">
    <location>
        <begin position="254"/>
        <end position="274"/>
    </location>
</feature>
<dbReference type="PANTHER" id="PTHR24221:SF248">
    <property type="entry name" value="ABC TRANSPORTER TRANSMEMBRANE REGION"/>
    <property type="match status" value="1"/>
</dbReference>
<dbReference type="GO" id="GO:0140359">
    <property type="term" value="F:ABC-type transporter activity"/>
    <property type="evidence" value="ECO:0007669"/>
    <property type="project" value="InterPro"/>
</dbReference>
<dbReference type="Gene3D" id="1.20.1560.10">
    <property type="entry name" value="ABC transporter type 1, transmembrane domain"/>
    <property type="match status" value="1"/>
</dbReference>
<reference evidence="11" key="1">
    <citation type="submission" date="2017-05" db="EMBL/GenBank/DDBJ databases">
        <authorList>
            <person name="Imhoff J.F."/>
            <person name="Rahn T."/>
            <person name="Kuenzel S."/>
            <person name="Neulinger S.C."/>
        </authorList>
    </citation>
    <scope>NUCLEOTIDE SEQUENCE</scope>
    <source>
        <strain evidence="11">LMG 28126</strain>
    </source>
</reference>
<comment type="subcellular location">
    <subcellularLocation>
        <location evidence="1">Cell membrane</location>
        <topology evidence="1">Multi-pass membrane protein</topology>
    </subcellularLocation>
</comment>
<reference evidence="11" key="2">
    <citation type="journal article" date="2020" name="Microorganisms">
        <title>Osmotic Adaptation and Compatible Solute Biosynthesis of Phototrophic Bacteria as Revealed from Genome Analyses.</title>
        <authorList>
            <person name="Imhoff J.F."/>
            <person name="Rahn T."/>
            <person name="Kunzel S."/>
            <person name="Keller A."/>
            <person name="Neulinger S.C."/>
        </authorList>
    </citation>
    <scope>NUCLEOTIDE SEQUENCE</scope>
    <source>
        <strain evidence="11">LMG 28126</strain>
    </source>
</reference>
<evidence type="ECO:0000259" key="10">
    <source>
        <dbReference type="PROSITE" id="PS50929"/>
    </source>
</evidence>
<evidence type="ECO:0000256" key="6">
    <source>
        <dbReference type="ARBA" id="ARBA00023136"/>
    </source>
</evidence>
<evidence type="ECO:0000256" key="3">
    <source>
        <dbReference type="ARBA" id="ARBA00022741"/>
    </source>
</evidence>
<evidence type="ECO:0000256" key="8">
    <source>
        <dbReference type="SAM" id="Phobius"/>
    </source>
</evidence>
<keyword evidence="4" id="KW-0067">ATP-binding</keyword>
<feature type="domain" description="ABC transporter" evidence="9">
    <location>
        <begin position="502"/>
        <end position="726"/>
    </location>
</feature>
<sequence length="726" mass="75781">MTAAQVAIAPPSGWGADASPDTDAARTAAIAASLGALAEGCALARALGPLLAALGWDGPPRTLAEALPHFEDRLDLVALRDVMALLGYASTVLPDTRADRIDARLMPALMLPRDGRALVLLGPGGPRREVRVHDPALDGPARRHARHLRGDICLFERIEGTGDARAAAEAGRWVGFVMARFRGLYARVAALTFLIYLLAVAPALFIMALYDRVIPAGSLPTLVSLLVGVAVALLGEAVLRSLRGRMLARLGARITLLLSGGVFAHLLALPVAISERMRMGARVQRLRQSEGVRDALAGSAAITVIELPFAAVFLAALALLGGTLALVPLAAVGVYGLAALVLAPALRGAAAAQAQTAMARQDFLFEAIAHGEDIRLAGAAPRWRARFRMLSGAAAHAGHRAQTLAALVTAVGQIVMVSAGLLTVGLGALAMMEGALSMGALIAIMTLTWRALAPIQAAFVLLTRFDQLRGTIASIDRAMKTPPEGCATTRRGDIAPLRAGGLSLVRVSFKYAAELDPAAMAISAEIAPGEIIAITGPNGAGKSTLLKLLLGLHAPQAGTIVIDGIDTRQHAPVALRQAIGYVPQEFELFFGTVEQNLRLSMPTATPQQIDAAIRRAGIGGLIRRLPGGLAHRVGDGRSGQVSSSLVNGLGLAAAYLREPRLLLLDEAIDNLDPDLTAVFHDQLAEFRGAVTTLMVTHRPATMRLADRVIVLNGGSVVRAAPPAALM</sequence>
<name>A0A934WI19_9RHOB</name>
<feature type="domain" description="ABC transmembrane type-1" evidence="10">
    <location>
        <begin position="188"/>
        <end position="467"/>
    </location>
</feature>
<dbReference type="SUPFAM" id="SSF52540">
    <property type="entry name" value="P-loop containing nucleoside triphosphate hydrolases"/>
    <property type="match status" value="1"/>
</dbReference>
<feature type="transmembrane region" description="Helical" evidence="8">
    <location>
        <begin position="438"/>
        <end position="462"/>
    </location>
</feature>
<organism evidence="11 12">
    <name type="scientific">Rhodobaculum claviforme</name>
    <dbReference type="NCBI Taxonomy" id="1549854"/>
    <lineage>
        <taxon>Bacteria</taxon>
        <taxon>Pseudomonadati</taxon>
        <taxon>Pseudomonadota</taxon>
        <taxon>Alphaproteobacteria</taxon>
        <taxon>Rhodobacterales</taxon>
        <taxon>Paracoccaceae</taxon>
        <taxon>Rhodobaculum</taxon>
    </lineage>
</organism>
<keyword evidence="3" id="KW-0547">Nucleotide-binding</keyword>
<dbReference type="GO" id="GO:0016887">
    <property type="term" value="F:ATP hydrolysis activity"/>
    <property type="evidence" value="ECO:0007669"/>
    <property type="project" value="InterPro"/>
</dbReference>
<feature type="transmembrane region" description="Helical" evidence="8">
    <location>
        <begin position="222"/>
        <end position="242"/>
    </location>
</feature>
<dbReference type="AlphaFoldDB" id="A0A934WI19"/>
<evidence type="ECO:0000256" key="2">
    <source>
        <dbReference type="ARBA" id="ARBA00022692"/>
    </source>
</evidence>
<dbReference type="SMART" id="SM00382">
    <property type="entry name" value="AAA"/>
    <property type="match status" value="1"/>
</dbReference>
<evidence type="ECO:0000256" key="4">
    <source>
        <dbReference type="ARBA" id="ARBA00022840"/>
    </source>
</evidence>
<feature type="transmembrane region" description="Helical" evidence="8">
    <location>
        <begin position="404"/>
        <end position="432"/>
    </location>
</feature>
<keyword evidence="6 8" id="KW-0472">Membrane</keyword>
<dbReference type="GO" id="GO:0005524">
    <property type="term" value="F:ATP binding"/>
    <property type="evidence" value="ECO:0007669"/>
    <property type="project" value="UniProtKB-KW"/>
</dbReference>
<dbReference type="InterPro" id="IPR003593">
    <property type="entry name" value="AAA+_ATPase"/>
</dbReference>
<keyword evidence="12" id="KW-1185">Reference proteome</keyword>
<dbReference type="PROSITE" id="PS50929">
    <property type="entry name" value="ABC_TM1F"/>
    <property type="match status" value="1"/>
</dbReference>
<feature type="transmembrane region" description="Helical" evidence="8">
    <location>
        <begin position="295"/>
        <end position="320"/>
    </location>
</feature>
<feature type="transmembrane region" description="Helical" evidence="8">
    <location>
        <begin position="184"/>
        <end position="210"/>
    </location>
</feature>
<feature type="region of interest" description="Disordered" evidence="7">
    <location>
        <begin position="1"/>
        <end position="20"/>
    </location>
</feature>
<accession>A0A934WI19</accession>
<dbReference type="RefSeq" id="WP_201155622.1">
    <property type="nucleotide sequence ID" value="NZ_NHSD01000098.1"/>
</dbReference>
<gene>
    <name evidence="11" type="ORF">CCR87_01795</name>
</gene>
<keyword evidence="2 8" id="KW-0812">Transmembrane</keyword>
<dbReference type="PROSITE" id="PS50893">
    <property type="entry name" value="ABC_TRANSPORTER_2"/>
    <property type="match status" value="1"/>
</dbReference>
<dbReference type="GO" id="GO:0005886">
    <property type="term" value="C:plasma membrane"/>
    <property type="evidence" value="ECO:0007669"/>
    <property type="project" value="UniProtKB-SubCell"/>
</dbReference>
<evidence type="ECO:0000256" key="5">
    <source>
        <dbReference type="ARBA" id="ARBA00022989"/>
    </source>
</evidence>
<dbReference type="InterPro" id="IPR027417">
    <property type="entry name" value="P-loop_NTPase"/>
</dbReference>
<dbReference type="PANTHER" id="PTHR24221">
    <property type="entry name" value="ATP-BINDING CASSETTE SUB-FAMILY B"/>
    <property type="match status" value="1"/>
</dbReference>
<proteinExistence type="predicted"/>
<evidence type="ECO:0000256" key="1">
    <source>
        <dbReference type="ARBA" id="ARBA00004651"/>
    </source>
</evidence>
<evidence type="ECO:0000256" key="7">
    <source>
        <dbReference type="SAM" id="MobiDB-lite"/>
    </source>
</evidence>
<dbReference type="EMBL" id="NHSD01000098">
    <property type="protein sequence ID" value="MBK5926098.1"/>
    <property type="molecule type" value="Genomic_DNA"/>
</dbReference>
<comment type="caution">
    <text evidence="11">The sequence shown here is derived from an EMBL/GenBank/DDBJ whole genome shotgun (WGS) entry which is preliminary data.</text>
</comment>
<dbReference type="GO" id="GO:0034040">
    <property type="term" value="F:ATPase-coupled lipid transmembrane transporter activity"/>
    <property type="evidence" value="ECO:0007669"/>
    <property type="project" value="TreeGrafter"/>
</dbReference>
<evidence type="ECO:0000259" key="9">
    <source>
        <dbReference type="PROSITE" id="PS50893"/>
    </source>
</evidence>
<keyword evidence="5 8" id="KW-1133">Transmembrane helix</keyword>
<dbReference type="InterPro" id="IPR011527">
    <property type="entry name" value="ABC1_TM_dom"/>
</dbReference>
<dbReference type="SUPFAM" id="SSF90123">
    <property type="entry name" value="ABC transporter transmembrane region"/>
    <property type="match status" value="1"/>
</dbReference>
<protein>
    <submittedName>
        <fullName evidence="11">Uncharacterized protein</fullName>
    </submittedName>
</protein>
<dbReference type="Gene3D" id="3.40.50.300">
    <property type="entry name" value="P-loop containing nucleotide triphosphate hydrolases"/>
    <property type="match status" value="1"/>
</dbReference>
<dbReference type="Proteomes" id="UP000706333">
    <property type="component" value="Unassembled WGS sequence"/>
</dbReference>
<feature type="transmembrane region" description="Helical" evidence="8">
    <location>
        <begin position="326"/>
        <end position="346"/>
    </location>
</feature>
<evidence type="ECO:0000313" key="12">
    <source>
        <dbReference type="Proteomes" id="UP000706333"/>
    </source>
</evidence>
<dbReference type="Pfam" id="PF00005">
    <property type="entry name" value="ABC_tran"/>
    <property type="match status" value="1"/>
</dbReference>
<dbReference type="InterPro" id="IPR036640">
    <property type="entry name" value="ABC1_TM_sf"/>
</dbReference>